<comment type="function">
    <text evidence="7">Part of the twin-arginine translocation (Tat) system that transports large folded proteins containing a characteristic twin-arginine motif in their signal peptide across membranes. Together with TatB, TatC is part of a receptor directly interacting with Tat signal peptides.</text>
</comment>
<reference evidence="8 9" key="1">
    <citation type="journal article" date="2009" name="Stand. Genomic Sci.">
        <title>Complete genome sequence of Kytococcus sedentarius type strain (541).</title>
        <authorList>
            <person name="Sims D."/>
            <person name="Brettin T."/>
            <person name="Detter J.C."/>
            <person name="Han C."/>
            <person name="Lapidus A."/>
            <person name="Copeland A."/>
            <person name="Glavina Del Rio T."/>
            <person name="Nolan M."/>
            <person name="Chen F."/>
            <person name="Lucas S."/>
            <person name="Tice H."/>
            <person name="Cheng J.F."/>
            <person name="Bruce D."/>
            <person name="Goodwin L."/>
            <person name="Pitluck S."/>
            <person name="Ovchinnikova G."/>
            <person name="Pati A."/>
            <person name="Ivanova N."/>
            <person name="Mavrommatis K."/>
            <person name="Chen A."/>
            <person name="Palaniappan K."/>
            <person name="D'haeseleer P."/>
            <person name="Chain P."/>
            <person name="Bristow J."/>
            <person name="Eisen J.A."/>
            <person name="Markowitz V."/>
            <person name="Hugenholtz P."/>
            <person name="Schneider S."/>
            <person name="Goker M."/>
            <person name="Pukall R."/>
            <person name="Kyrpides N.C."/>
            <person name="Klenk H.P."/>
        </authorList>
    </citation>
    <scope>NUCLEOTIDE SEQUENCE [LARGE SCALE GENOMIC DNA]</scope>
    <source>
        <strain evidence="9">ATCC 14392 / DSM 20547 / JCM 11482 / CCUG 33030 / NBRC 15357 / NCTC 11040 / CCM 314 / 541</strain>
    </source>
</reference>
<comment type="similarity">
    <text evidence="7">Belongs to the TatC family.</text>
</comment>
<keyword evidence="5 7" id="KW-0811">Translocation</keyword>
<dbReference type="NCBIfam" id="TIGR00945">
    <property type="entry name" value="tatC"/>
    <property type="match status" value="1"/>
</dbReference>
<comment type="subunit">
    <text evidence="7">The Tat system comprises two distinct complexes: a TatABC complex, containing multiple copies of TatA, TatB and TatC subunits, and a separate TatA complex, containing only TatA subunits. Substrates initially bind to the TatABC complex, which probably triggers association of the separate TatA complex to form the active translocon.</text>
</comment>
<name>C7NHS2_KYTSD</name>
<dbReference type="GO" id="GO:0009977">
    <property type="term" value="F:proton motive force dependent protein transmembrane transporter activity"/>
    <property type="evidence" value="ECO:0007669"/>
    <property type="project" value="TreeGrafter"/>
</dbReference>
<evidence type="ECO:0000313" key="9">
    <source>
        <dbReference type="Proteomes" id="UP000006666"/>
    </source>
</evidence>
<dbReference type="GO" id="GO:0043953">
    <property type="term" value="P:protein transport by the Tat complex"/>
    <property type="evidence" value="ECO:0007669"/>
    <property type="project" value="UniProtKB-UniRule"/>
</dbReference>
<dbReference type="AlphaFoldDB" id="C7NHS2"/>
<keyword evidence="6 7" id="KW-0472">Membrane</keyword>
<dbReference type="GO" id="GO:0033281">
    <property type="term" value="C:TAT protein transport complex"/>
    <property type="evidence" value="ECO:0007669"/>
    <property type="project" value="UniProtKB-UniRule"/>
</dbReference>
<comment type="subcellular location">
    <subcellularLocation>
        <location evidence="7">Cell membrane</location>
        <topology evidence="7">Multi-pass membrane protein</topology>
    </subcellularLocation>
    <subcellularLocation>
        <location evidence="1">Membrane</location>
        <topology evidence="1">Multi-pass membrane protein</topology>
    </subcellularLocation>
</comment>
<evidence type="ECO:0000256" key="1">
    <source>
        <dbReference type="ARBA" id="ARBA00004141"/>
    </source>
</evidence>
<dbReference type="HAMAP" id="MF_00902">
    <property type="entry name" value="TatC"/>
    <property type="match status" value="1"/>
</dbReference>
<keyword evidence="7" id="KW-1003">Cell membrane</keyword>
<dbReference type="RefSeq" id="WP_015779374.1">
    <property type="nucleotide sequence ID" value="NC_013169.1"/>
</dbReference>
<dbReference type="EMBL" id="CP001686">
    <property type="protein sequence ID" value="ACV06429.1"/>
    <property type="molecule type" value="Genomic_DNA"/>
</dbReference>
<dbReference type="eggNOG" id="COG0805">
    <property type="taxonomic scope" value="Bacteria"/>
</dbReference>
<dbReference type="GO" id="GO:0065002">
    <property type="term" value="P:intracellular protein transmembrane transport"/>
    <property type="evidence" value="ECO:0007669"/>
    <property type="project" value="TreeGrafter"/>
</dbReference>
<dbReference type="Proteomes" id="UP000006666">
    <property type="component" value="Chromosome"/>
</dbReference>
<evidence type="ECO:0000256" key="6">
    <source>
        <dbReference type="ARBA" id="ARBA00023136"/>
    </source>
</evidence>
<evidence type="ECO:0000256" key="5">
    <source>
        <dbReference type="ARBA" id="ARBA00023010"/>
    </source>
</evidence>
<evidence type="ECO:0000256" key="2">
    <source>
        <dbReference type="ARBA" id="ARBA00022692"/>
    </source>
</evidence>
<dbReference type="InterPro" id="IPR002033">
    <property type="entry name" value="TatC"/>
</dbReference>
<dbReference type="PANTHER" id="PTHR30371:SF0">
    <property type="entry name" value="SEC-INDEPENDENT PROTEIN TRANSLOCASE PROTEIN TATC, CHLOROPLASTIC-RELATED"/>
    <property type="match status" value="1"/>
</dbReference>
<evidence type="ECO:0000256" key="7">
    <source>
        <dbReference type="HAMAP-Rule" id="MF_00902"/>
    </source>
</evidence>
<keyword evidence="3 7" id="KW-0653">Protein transport</keyword>
<feature type="transmembrane region" description="Helical" evidence="7">
    <location>
        <begin position="230"/>
        <end position="250"/>
    </location>
</feature>
<dbReference type="PRINTS" id="PR01840">
    <property type="entry name" value="TATCFAMILY"/>
</dbReference>
<feature type="transmembrane region" description="Helical" evidence="7">
    <location>
        <begin position="123"/>
        <end position="145"/>
    </location>
</feature>
<dbReference type="STRING" id="478801.Ksed_14020"/>
<accession>C7NHS2</accession>
<evidence type="ECO:0000256" key="4">
    <source>
        <dbReference type="ARBA" id="ARBA00022989"/>
    </source>
</evidence>
<sequence>MTPRTPFRRKASNPEGRMALLDHFKELRNRLLLAAAAVFVGLCVGWYYYEEIADFLMQPVVDVAEERGTELSINFGAGGVTQPFTIKAKIAAVVGVILASPIWLWQFWAFILPGLYRREKLIAFGYFLVAVPMFLAGCLLAIWALPTAVKTLLAAFIPEGGGNFTAAEPYFAFVGNFILWFGVAFLLPVVMVAINHAGLLSGRVMLKGWRWATVGVLVFAAMAAPDPMSMVTLTIPMMLMYFVACGIAMVRDKARRRKRPEWMDADADTASAL</sequence>
<proteinExistence type="inferred from homology"/>
<dbReference type="PANTHER" id="PTHR30371">
    <property type="entry name" value="SEC-INDEPENDENT PROTEIN TRANSLOCASE PROTEIN TATC"/>
    <property type="match status" value="1"/>
</dbReference>
<protein>
    <recommendedName>
        <fullName evidence="7">Sec-independent protein translocase protein TatC</fullName>
    </recommendedName>
</protein>
<keyword evidence="2 7" id="KW-0812">Transmembrane</keyword>
<feature type="transmembrane region" description="Helical" evidence="7">
    <location>
        <begin position="170"/>
        <end position="194"/>
    </location>
</feature>
<feature type="transmembrane region" description="Helical" evidence="7">
    <location>
        <begin position="90"/>
        <end position="111"/>
    </location>
</feature>
<keyword evidence="4 7" id="KW-1133">Transmembrane helix</keyword>
<gene>
    <name evidence="7" type="primary">tatC</name>
    <name evidence="8" type="ordered locus">Ksed_14020</name>
</gene>
<organism evidence="8 9">
    <name type="scientific">Kytococcus sedentarius (strain ATCC 14392 / DSM 20547 / JCM 11482 / CCUG 33030 / NBRC 15357 / NCTC 11040 / CCM 314 / 541)</name>
    <name type="common">Micrococcus sedentarius</name>
    <dbReference type="NCBI Taxonomy" id="478801"/>
    <lineage>
        <taxon>Bacteria</taxon>
        <taxon>Bacillati</taxon>
        <taxon>Actinomycetota</taxon>
        <taxon>Actinomycetes</taxon>
        <taxon>Micrococcales</taxon>
        <taxon>Kytococcaceae</taxon>
        <taxon>Kytococcus</taxon>
    </lineage>
</organism>
<dbReference type="HOGENOM" id="CLU_031942_6_0_11"/>
<dbReference type="Pfam" id="PF00902">
    <property type="entry name" value="TatC"/>
    <property type="match status" value="1"/>
</dbReference>
<keyword evidence="7" id="KW-0813">Transport</keyword>
<dbReference type="KEGG" id="kse:Ksed_14020"/>
<feature type="transmembrane region" description="Helical" evidence="7">
    <location>
        <begin position="31"/>
        <end position="49"/>
    </location>
</feature>
<evidence type="ECO:0000313" key="8">
    <source>
        <dbReference type="EMBL" id="ACV06429.1"/>
    </source>
</evidence>
<keyword evidence="9" id="KW-1185">Reference proteome</keyword>
<evidence type="ECO:0000256" key="3">
    <source>
        <dbReference type="ARBA" id="ARBA00022927"/>
    </source>
</evidence>
<feature type="transmembrane region" description="Helical" evidence="7">
    <location>
        <begin position="206"/>
        <end position="224"/>
    </location>
</feature>